<feature type="transmembrane region" description="Helical" evidence="6">
    <location>
        <begin position="354"/>
        <end position="373"/>
    </location>
</feature>
<evidence type="ECO:0000259" key="7">
    <source>
        <dbReference type="PROSITE" id="PS50850"/>
    </source>
</evidence>
<feature type="transmembrane region" description="Helical" evidence="6">
    <location>
        <begin position="158"/>
        <end position="182"/>
    </location>
</feature>
<evidence type="ECO:0000256" key="6">
    <source>
        <dbReference type="SAM" id="Phobius"/>
    </source>
</evidence>
<dbReference type="Pfam" id="PF07690">
    <property type="entry name" value="MFS_1"/>
    <property type="match status" value="1"/>
</dbReference>
<keyword evidence="5 6" id="KW-0472">Membrane</keyword>
<feature type="transmembrane region" description="Helical" evidence="6">
    <location>
        <begin position="77"/>
        <end position="95"/>
    </location>
</feature>
<feature type="transmembrane region" description="Helical" evidence="6">
    <location>
        <begin position="329"/>
        <end position="348"/>
    </location>
</feature>
<dbReference type="InterPro" id="IPR050189">
    <property type="entry name" value="MFS_Efflux_Transporters"/>
</dbReference>
<keyword evidence="3 6" id="KW-0812">Transmembrane</keyword>
<dbReference type="Proteomes" id="UP001501757">
    <property type="component" value="Unassembled WGS sequence"/>
</dbReference>
<comment type="subcellular location">
    <subcellularLocation>
        <location evidence="1">Cell membrane</location>
        <topology evidence="1">Multi-pass membrane protein</topology>
    </subcellularLocation>
</comment>
<keyword evidence="4 6" id="KW-1133">Transmembrane helix</keyword>
<evidence type="ECO:0000256" key="2">
    <source>
        <dbReference type="ARBA" id="ARBA00022475"/>
    </source>
</evidence>
<evidence type="ECO:0000313" key="8">
    <source>
        <dbReference type="EMBL" id="GAA0341460.1"/>
    </source>
</evidence>
<evidence type="ECO:0000313" key="9">
    <source>
        <dbReference type="Proteomes" id="UP001501757"/>
    </source>
</evidence>
<evidence type="ECO:0000256" key="5">
    <source>
        <dbReference type="ARBA" id="ARBA00023136"/>
    </source>
</evidence>
<accession>A0ABN0WLX0</accession>
<dbReference type="PANTHER" id="PTHR43124">
    <property type="entry name" value="PURINE EFFLUX PUMP PBUE"/>
    <property type="match status" value="1"/>
</dbReference>
<feature type="transmembrane region" description="Helical" evidence="6">
    <location>
        <begin position="12"/>
        <end position="31"/>
    </location>
</feature>
<dbReference type="InterPro" id="IPR011701">
    <property type="entry name" value="MFS"/>
</dbReference>
<dbReference type="SUPFAM" id="SSF103473">
    <property type="entry name" value="MFS general substrate transporter"/>
    <property type="match status" value="1"/>
</dbReference>
<feature type="transmembrane region" description="Helical" evidence="6">
    <location>
        <begin position="134"/>
        <end position="152"/>
    </location>
</feature>
<feature type="transmembrane region" description="Helical" evidence="6">
    <location>
        <begin position="51"/>
        <end position="70"/>
    </location>
</feature>
<evidence type="ECO:0000256" key="4">
    <source>
        <dbReference type="ARBA" id="ARBA00022989"/>
    </source>
</evidence>
<gene>
    <name evidence="8" type="ORF">GCM10009092_02460</name>
</gene>
<feature type="transmembrane region" description="Helical" evidence="6">
    <location>
        <begin position="268"/>
        <end position="287"/>
    </location>
</feature>
<feature type="transmembrane region" description="Helical" evidence="6">
    <location>
        <begin position="107"/>
        <end position="127"/>
    </location>
</feature>
<dbReference type="PANTHER" id="PTHR43124:SF10">
    <property type="entry name" value="PURINE EFFLUX PUMP PBUE"/>
    <property type="match status" value="1"/>
</dbReference>
<comment type="caution">
    <text evidence="8">The sequence shown here is derived from an EMBL/GenBank/DDBJ whole genome shotgun (WGS) entry which is preliminary data.</text>
</comment>
<organism evidence="8 9">
    <name type="scientific">Bowmanella denitrificans</name>
    <dbReference type="NCBI Taxonomy" id="366582"/>
    <lineage>
        <taxon>Bacteria</taxon>
        <taxon>Pseudomonadati</taxon>
        <taxon>Pseudomonadota</taxon>
        <taxon>Gammaproteobacteria</taxon>
        <taxon>Alteromonadales</taxon>
        <taxon>Alteromonadaceae</taxon>
        <taxon>Bowmanella</taxon>
    </lineage>
</organism>
<feature type="transmembrane region" description="Helical" evidence="6">
    <location>
        <begin position="202"/>
        <end position="223"/>
    </location>
</feature>
<evidence type="ECO:0000256" key="1">
    <source>
        <dbReference type="ARBA" id="ARBA00004651"/>
    </source>
</evidence>
<keyword evidence="9" id="KW-1185">Reference proteome</keyword>
<proteinExistence type="predicted"/>
<feature type="domain" description="Major facilitator superfamily (MFS) profile" evidence="7">
    <location>
        <begin position="9"/>
        <end position="380"/>
    </location>
</feature>
<dbReference type="EMBL" id="BAAAEI010000002">
    <property type="protein sequence ID" value="GAA0341460.1"/>
    <property type="molecule type" value="Genomic_DNA"/>
</dbReference>
<dbReference type="RefSeq" id="WP_343840784.1">
    <property type="nucleotide sequence ID" value="NZ_BAAAEI010000002.1"/>
</dbReference>
<evidence type="ECO:0000256" key="3">
    <source>
        <dbReference type="ARBA" id="ARBA00022692"/>
    </source>
</evidence>
<reference evidence="8 9" key="1">
    <citation type="journal article" date="2019" name="Int. J. Syst. Evol. Microbiol.">
        <title>The Global Catalogue of Microorganisms (GCM) 10K type strain sequencing project: providing services to taxonomists for standard genome sequencing and annotation.</title>
        <authorList>
            <consortium name="The Broad Institute Genomics Platform"/>
            <consortium name="The Broad Institute Genome Sequencing Center for Infectious Disease"/>
            <person name="Wu L."/>
            <person name="Ma J."/>
        </authorList>
    </citation>
    <scope>NUCLEOTIDE SEQUENCE [LARGE SCALE GENOMIC DNA]</scope>
    <source>
        <strain evidence="8 9">JCM 13378</strain>
    </source>
</reference>
<protein>
    <submittedName>
        <fullName evidence="8">MFS transporter</fullName>
    </submittedName>
</protein>
<sequence length="384" mass="40564">MLKKISTESAAGYFLFAFIAMAGLAYINFLPGVVSALAGGIGFDQTEAGQIVAVNLFGGLLGCTCAVFLVRRIKWKPAIFIPFATLALIDLSSVWVDDYSLMLGMRLLAGVLGGLGMGVAFSVLARLNNPDRAFGALLFVQFVIGALVIYLLPLLENMLSTFAVFYVMAGIVLLSLIFLMLLSDLPQRNTSAIQAMALSVGWGNALLLMLAIIFYLCAANAIWAYVELMGLGAGMDDESVSSYIAMTGLLGLAGAMLPILSGNKFGRFYWIAAGVVLSIVAAVMLSASELTPLIYISAMALLFFCWPAVNSYLLAIAADFDSSGRLSSVAAVVSLVGLAAGPLMASGLLDDGSFTTMLHAAAGIFLVSFLMLFRPVKALEKQQS</sequence>
<feature type="transmembrane region" description="Helical" evidence="6">
    <location>
        <begin position="243"/>
        <end position="261"/>
    </location>
</feature>
<keyword evidence="2" id="KW-1003">Cell membrane</keyword>
<dbReference type="InterPro" id="IPR020846">
    <property type="entry name" value="MFS_dom"/>
</dbReference>
<dbReference type="InterPro" id="IPR036259">
    <property type="entry name" value="MFS_trans_sf"/>
</dbReference>
<name>A0ABN0WLX0_9ALTE</name>
<feature type="transmembrane region" description="Helical" evidence="6">
    <location>
        <begin position="293"/>
        <end position="317"/>
    </location>
</feature>
<dbReference type="PROSITE" id="PS50850">
    <property type="entry name" value="MFS"/>
    <property type="match status" value="1"/>
</dbReference>
<dbReference type="Gene3D" id="1.20.1250.20">
    <property type="entry name" value="MFS general substrate transporter like domains"/>
    <property type="match status" value="2"/>
</dbReference>